<dbReference type="InterPro" id="IPR018247">
    <property type="entry name" value="EF_Hand_1_Ca_BS"/>
</dbReference>
<feature type="domain" description="EF-hand" evidence="2">
    <location>
        <begin position="78"/>
        <end position="113"/>
    </location>
</feature>
<dbReference type="Proteomes" id="UP000033202">
    <property type="component" value="Unassembled WGS sequence"/>
</dbReference>
<evidence type="ECO:0000256" key="1">
    <source>
        <dbReference type="SAM" id="MobiDB-lite"/>
    </source>
</evidence>
<keyword evidence="4" id="KW-1185">Reference proteome</keyword>
<dbReference type="OrthoDB" id="7391686at2"/>
<dbReference type="Pfam" id="PF13202">
    <property type="entry name" value="EF-hand_5"/>
    <property type="match status" value="1"/>
</dbReference>
<protein>
    <recommendedName>
        <fullName evidence="2">EF-hand domain-containing protein</fullName>
    </recommendedName>
</protein>
<gene>
    <name evidence="3" type="ORF">SCH01S_16_01410</name>
</gene>
<accession>A0A0E9MLF9</accession>
<evidence type="ECO:0000259" key="2">
    <source>
        <dbReference type="PROSITE" id="PS50222"/>
    </source>
</evidence>
<feature type="region of interest" description="Disordered" evidence="1">
    <location>
        <begin position="37"/>
        <end position="64"/>
    </location>
</feature>
<dbReference type="STRING" id="1219043.SCH01S_16_01410"/>
<dbReference type="InterPro" id="IPR002048">
    <property type="entry name" value="EF_hand_dom"/>
</dbReference>
<dbReference type="SUPFAM" id="SSF47473">
    <property type="entry name" value="EF-hand"/>
    <property type="match status" value="1"/>
</dbReference>
<dbReference type="InterPro" id="IPR011992">
    <property type="entry name" value="EF-hand-dom_pair"/>
</dbReference>
<name>A0A0E9MLF9_9SPHN</name>
<evidence type="ECO:0000313" key="4">
    <source>
        <dbReference type="Proteomes" id="UP000033202"/>
    </source>
</evidence>
<organism evidence="3 4">
    <name type="scientific">Sphingomonas changbaiensis NBRC 104936</name>
    <dbReference type="NCBI Taxonomy" id="1219043"/>
    <lineage>
        <taxon>Bacteria</taxon>
        <taxon>Pseudomonadati</taxon>
        <taxon>Pseudomonadota</taxon>
        <taxon>Alphaproteobacteria</taxon>
        <taxon>Sphingomonadales</taxon>
        <taxon>Sphingomonadaceae</taxon>
        <taxon>Sphingomonas</taxon>
    </lineage>
</organism>
<proteinExistence type="predicted"/>
<comment type="caution">
    <text evidence="3">The sequence shown here is derived from an EMBL/GenBank/DDBJ whole genome shotgun (WGS) entry which is preliminary data.</text>
</comment>
<feature type="region of interest" description="Disordered" evidence="1">
    <location>
        <begin position="130"/>
        <end position="154"/>
    </location>
</feature>
<dbReference type="PROSITE" id="PS00018">
    <property type="entry name" value="EF_HAND_1"/>
    <property type="match status" value="1"/>
</dbReference>
<dbReference type="GO" id="GO:0005509">
    <property type="term" value="F:calcium ion binding"/>
    <property type="evidence" value="ECO:0007669"/>
    <property type="project" value="InterPro"/>
</dbReference>
<dbReference type="PROSITE" id="PS50222">
    <property type="entry name" value="EF_HAND_2"/>
    <property type="match status" value="1"/>
</dbReference>
<evidence type="ECO:0000313" key="3">
    <source>
        <dbReference type="EMBL" id="GAO38622.1"/>
    </source>
</evidence>
<feature type="compositionally biased region" description="Basic and acidic residues" evidence="1">
    <location>
        <begin position="53"/>
        <end position="64"/>
    </location>
</feature>
<dbReference type="AlphaFoldDB" id="A0A0E9MLF9"/>
<reference evidence="3 4" key="1">
    <citation type="submission" date="2015-04" db="EMBL/GenBank/DDBJ databases">
        <title>Whole genome shotgun sequence of Sphingomonas changbaiensis NBRC 104936.</title>
        <authorList>
            <person name="Katano-Makiyama Y."/>
            <person name="Hosoyama A."/>
            <person name="Hashimoto M."/>
            <person name="Noguchi M."/>
            <person name="Tsuchikane K."/>
            <person name="Ohji S."/>
            <person name="Yamazoe A."/>
            <person name="Ichikawa N."/>
            <person name="Kimura A."/>
            <person name="Fujita N."/>
        </authorList>
    </citation>
    <scope>NUCLEOTIDE SEQUENCE [LARGE SCALE GENOMIC DNA]</scope>
    <source>
        <strain evidence="3 4">NBRC 104936</strain>
    </source>
</reference>
<dbReference type="RefSeq" id="WP_046347455.1">
    <property type="nucleotide sequence ID" value="NZ_BBWU01000016.1"/>
</dbReference>
<dbReference type="EMBL" id="BBWU01000016">
    <property type="protein sequence ID" value="GAO38622.1"/>
    <property type="molecule type" value="Genomic_DNA"/>
</dbReference>
<dbReference type="Gene3D" id="1.10.238.10">
    <property type="entry name" value="EF-hand"/>
    <property type="match status" value="1"/>
</dbReference>
<sequence>MWRFLAGVASALLLAGAGLVWWSSGKQDTPLLSAIAPPLARSTEAPDVAPPEAEERTREQKRFDRYDKDRNELVSAEEYLANRRKAFARLDADHDGRLSFEEWAKKTTDKFAAADADKSKALSRAEFATTKVVRKTRPRPNCPPPPAAREEDEG</sequence>